<sequence length="355" mass="40298">MFDEFFNPLSSVISIVQAAAAPRPVHLAGSPSSTFIDQDAPSASNSSTQEQEQSPIISQGSIGCKRIPSRGRIDFEESFALVARIEAICIFTANAANKNMTIYQMDVNTAFLNGGLSEVVYVSQPEGFVDQDNPTHVYRLKKALYGLMQALRAWYDMLSSFILSQEFFKGAVDPTLFTRKAGHDILLIMGKMFFFLGLQISQSPKGIFINQSIYALEIIKKYGMQFSDPVDTPMVYKSKLDEDLQRKPVDPTHYQDYGLKFNKNPLYCDNKSAITLCCNNVQHSRSKHIDVKYHFIKEQVENRVVELYFVRTEYQLAYIFTNALPQERFNFLINKLGMKSMSPETLKSLAEEEEE</sequence>
<evidence type="ECO:0000259" key="2">
    <source>
        <dbReference type="Pfam" id="PF07727"/>
    </source>
</evidence>
<feature type="domain" description="Reverse transcriptase Ty1/copia-type" evidence="2">
    <location>
        <begin position="71"/>
        <end position="188"/>
    </location>
</feature>
<dbReference type="AlphaFoldDB" id="A0A6L2M762"/>
<proteinExistence type="predicted"/>
<dbReference type="EMBL" id="BKCJ010006014">
    <property type="protein sequence ID" value="GEU69873.1"/>
    <property type="molecule type" value="Genomic_DNA"/>
</dbReference>
<gene>
    <name evidence="3" type="ORF">Tci_041851</name>
</gene>
<evidence type="ECO:0000313" key="3">
    <source>
        <dbReference type="EMBL" id="GEU69873.1"/>
    </source>
</evidence>
<dbReference type="CDD" id="cd09272">
    <property type="entry name" value="RNase_HI_RT_Ty1"/>
    <property type="match status" value="1"/>
</dbReference>
<protein>
    <recommendedName>
        <fullName evidence="2">Reverse transcriptase Ty1/copia-type domain-containing protein</fullName>
    </recommendedName>
</protein>
<comment type="caution">
    <text evidence="3">The sequence shown here is derived from an EMBL/GenBank/DDBJ whole genome shotgun (WGS) entry which is preliminary data.</text>
</comment>
<name>A0A6L2M762_TANCI</name>
<dbReference type="Pfam" id="PF07727">
    <property type="entry name" value="RVT_2"/>
    <property type="match status" value="1"/>
</dbReference>
<reference evidence="3" key="1">
    <citation type="journal article" date="2019" name="Sci. Rep.">
        <title>Draft genome of Tanacetum cinerariifolium, the natural source of mosquito coil.</title>
        <authorList>
            <person name="Yamashiro T."/>
            <person name="Shiraishi A."/>
            <person name="Satake H."/>
            <person name="Nakayama K."/>
        </authorList>
    </citation>
    <scope>NUCLEOTIDE SEQUENCE</scope>
</reference>
<evidence type="ECO:0000256" key="1">
    <source>
        <dbReference type="SAM" id="MobiDB-lite"/>
    </source>
</evidence>
<dbReference type="InterPro" id="IPR013103">
    <property type="entry name" value="RVT_2"/>
</dbReference>
<feature type="region of interest" description="Disordered" evidence="1">
    <location>
        <begin position="31"/>
        <end position="58"/>
    </location>
</feature>
<organism evidence="3">
    <name type="scientific">Tanacetum cinerariifolium</name>
    <name type="common">Dalmatian daisy</name>
    <name type="synonym">Chrysanthemum cinerariifolium</name>
    <dbReference type="NCBI Taxonomy" id="118510"/>
    <lineage>
        <taxon>Eukaryota</taxon>
        <taxon>Viridiplantae</taxon>
        <taxon>Streptophyta</taxon>
        <taxon>Embryophyta</taxon>
        <taxon>Tracheophyta</taxon>
        <taxon>Spermatophyta</taxon>
        <taxon>Magnoliopsida</taxon>
        <taxon>eudicotyledons</taxon>
        <taxon>Gunneridae</taxon>
        <taxon>Pentapetalae</taxon>
        <taxon>asterids</taxon>
        <taxon>campanulids</taxon>
        <taxon>Asterales</taxon>
        <taxon>Asteraceae</taxon>
        <taxon>Asteroideae</taxon>
        <taxon>Anthemideae</taxon>
        <taxon>Anthemidinae</taxon>
        <taxon>Tanacetum</taxon>
    </lineage>
</organism>
<accession>A0A6L2M762</accession>